<evidence type="ECO:0000256" key="1">
    <source>
        <dbReference type="ARBA" id="ARBA00005417"/>
    </source>
</evidence>
<dbReference type="EMBL" id="PFET01000005">
    <property type="protein sequence ID" value="PJE76139.1"/>
    <property type="molecule type" value="Genomic_DNA"/>
</dbReference>
<dbReference type="InterPro" id="IPR003439">
    <property type="entry name" value="ABC_transporter-like_ATP-bd"/>
</dbReference>
<comment type="caution">
    <text evidence="6">The sequence shown here is derived from an EMBL/GenBank/DDBJ whole genome shotgun (WGS) entry which is preliminary data.</text>
</comment>
<keyword evidence="3" id="KW-0547">Nucleotide-binding</keyword>
<keyword evidence="4" id="KW-0067">ATP-binding</keyword>
<proteinExistence type="inferred from homology"/>
<sequence length="98" mass="10703">MVKTFGSFTAVDDISFSVAEGEFLGFLGPNGAGKTTTIHMLLDLTQPTSGIVTFFGKTFKHHHSEILQQVGFTSPYVASPYRLTVYENLRVIAALYGI</sequence>
<organism evidence="6 7">
    <name type="scientific">Candidatus Uhrbacteria bacterium CG10_big_fil_rev_8_21_14_0_10_48_11</name>
    <dbReference type="NCBI Taxonomy" id="1975037"/>
    <lineage>
        <taxon>Bacteria</taxon>
        <taxon>Candidatus Uhriibacteriota</taxon>
    </lineage>
</organism>
<evidence type="ECO:0000259" key="5">
    <source>
        <dbReference type="Pfam" id="PF00005"/>
    </source>
</evidence>
<evidence type="ECO:0000256" key="4">
    <source>
        <dbReference type="ARBA" id="ARBA00022840"/>
    </source>
</evidence>
<gene>
    <name evidence="6" type="ORF">COV04_01250</name>
</gene>
<dbReference type="Proteomes" id="UP000231152">
    <property type="component" value="Unassembled WGS sequence"/>
</dbReference>
<dbReference type="PANTHER" id="PTHR42711:SF5">
    <property type="entry name" value="ABC TRANSPORTER ATP-BINDING PROTEIN NATA"/>
    <property type="match status" value="1"/>
</dbReference>
<dbReference type="SUPFAM" id="SSF52540">
    <property type="entry name" value="P-loop containing nucleoside triphosphate hydrolases"/>
    <property type="match status" value="1"/>
</dbReference>
<dbReference type="GO" id="GO:0016887">
    <property type="term" value="F:ATP hydrolysis activity"/>
    <property type="evidence" value="ECO:0007669"/>
    <property type="project" value="InterPro"/>
</dbReference>
<evidence type="ECO:0000256" key="3">
    <source>
        <dbReference type="ARBA" id="ARBA00022741"/>
    </source>
</evidence>
<evidence type="ECO:0000256" key="2">
    <source>
        <dbReference type="ARBA" id="ARBA00022448"/>
    </source>
</evidence>
<protein>
    <recommendedName>
        <fullName evidence="5">ABC transporter domain-containing protein</fullName>
    </recommendedName>
</protein>
<keyword evidence="2" id="KW-0813">Transport</keyword>
<evidence type="ECO:0000313" key="7">
    <source>
        <dbReference type="Proteomes" id="UP000231152"/>
    </source>
</evidence>
<dbReference type="Pfam" id="PF00005">
    <property type="entry name" value="ABC_tran"/>
    <property type="match status" value="1"/>
</dbReference>
<dbReference type="GO" id="GO:0005524">
    <property type="term" value="F:ATP binding"/>
    <property type="evidence" value="ECO:0007669"/>
    <property type="project" value="UniProtKB-KW"/>
</dbReference>
<dbReference type="AlphaFoldDB" id="A0A2M8LFC7"/>
<name>A0A2M8LFC7_9BACT</name>
<evidence type="ECO:0000313" key="6">
    <source>
        <dbReference type="EMBL" id="PJE76139.1"/>
    </source>
</evidence>
<dbReference type="PANTHER" id="PTHR42711">
    <property type="entry name" value="ABC TRANSPORTER ATP-BINDING PROTEIN"/>
    <property type="match status" value="1"/>
</dbReference>
<dbReference type="InterPro" id="IPR050763">
    <property type="entry name" value="ABC_transporter_ATP-binding"/>
</dbReference>
<comment type="similarity">
    <text evidence="1">Belongs to the ABC transporter superfamily.</text>
</comment>
<feature type="domain" description="ABC transporter" evidence="5">
    <location>
        <begin position="12"/>
        <end position="88"/>
    </location>
</feature>
<dbReference type="Gene3D" id="3.40.50.300">
    <property type="entry name" value="P-loop containing nucleotide triphosphate hydrolases"/>
    <property type="match status" value="1"/>
</dbReference>
<accession>A0A2M8LFC7</accession>
<reference evidence="6 7" key="1">
    <citation type="submission" date="2017-09" db="EMBL/GenBank/DDBJ databases">
        <title>Depth-based differentiation of microbial function through sediment-hosted aquifers and enrichment of novel symbionts in the deep terrestrial subsurface.</title>
        <authorList>
            <person name="Probst A.J."/>
            <person name="Ladd B."/>
            <person name="Jarett J.K."/>
            <person name="Geller-Mcgrath D.E."/>
            <person name="Sieber C.M."/>
            <person name="Emerson J.B."/>
            <person name="Anantharaman K."/>
            <person name="Thomas B.C."/>
            <person name="Malmstrom R."/>
            <person name="Stieglmeier M."/>
            <person name="Klingl A."/>
            <person name="Woyke T."/>
            <person name="Ryan C.M."/>
            <person name="Banfield J.F."/>
        </authorList>
    </citation>
    <scope>NUCLEOTIDE SEQUENCE [LARGE SCALE GENOMIC DNA]</scope>
    <source>
        <strain evidence="6">CG10_big_fil_rev_8_21_14_0_10_48_11</strain>
    </source>
</reference>
<dbReference type="InterPro" id="IPR027417">
    <property type="entry name" value="P-loop_NTPase"/>
</dbReference>